<dbReference type="EMBL" id="FOGI01000005">
    <property type="protein sequence ID" value="SER77117.1"/>
    <property type="molecule type" value="Genomic_DNA"/>
</dbReference>
<name>A0A1H9RWQ4_9PSEU</name>
<dbReference type="InterPro" id="IPR052336">
    <property type="entry name" value="MlaD_Phospholipid_Transporter"/>
</dbReference>
<evidence type="ECO:0000259" key="1">
    <source>
        <dbReference type="Pfam" id="PF02470"/>
    </source>
</evidence>
<feature type="domain" description="Mammalian cell entry C-terminal" evidence="2">
    <location>
        <begin position="120"/>
        <end position="287"/>
    </location>
</feature>
<protein>
    <submittedName>
        <fullName evidence="3">Phospholipid/cholesterol/gamma-HCH transport system substrate-binding protein</fullName>
    </submittedName>
</protein>
<keyword evidence="4" id="KW-1185">Reference proteome</keyword>
<reference evidence="4" key="1">
    <citation type="submission" date="2016-10" db="EMBL/GenBank/DDBJ databases">
        <authorList>
            <person name="Varghese N."/>
            <person name="Submissions S."/>
        </authorList>
    </citation>
    <scope>NUCLEOTIDE SEQUENCE [LARGE SCALE GENOMIC DNA]</scope>
    <source>
        <strain evidence="4">DSM 44260</strain>
    </source>
</reference>
<sequence length="421" mass="43801">MLTKKVRLQLVAFFLIAVVSVVYAAFRFTDVGRVFGANGYRVTLQLTDSGGIFTNAEVTYRGVNVGRVGDIRLTRAGMDVDLDIDPSAPEIPADLDAVVANRSAVGEQFVDLRPRADGGTRLAEGTVIPADRTKTPVSTDTVIRDLDTLANSVPTDALRTVVDELDKAFAGTGDDLRVLIDTTGEFTQAAKENLPQTIKLIDDGAIVLGTQAAQSGNIKSFAADLRDLSAQLRASDPAIRQLIAATPGAADAVTGLLRESGQGIGYLTANLLTTSNILVTRVDGLELALVAYPVVAVGPKTVVPGDGTAHLGLALNLFDPPACTRGYEGTQRRAGNDITPVPENAQAYCAEPVGSPITVRGSQNAPFGGKPVQPTPQDLAANRDRPAQQLADMAQNSIPGTLTQPGLGGLASLAGLLGLGG</sequence>
<evidence type="ECO:0000259" key="2">
    <source>
        <dbReference type="Pfam" id="PF11887"/>
    </source>
</evidence>
<dbReference type="PANTHER" id="PTHR33371:SF16">
    <property type="entry name" value="MCE-FAMILY PROTEIN MCE3F"/>
    <property type="match status" value="1"/>
</dbReference>
<dbReference type="PANTHER" id="PTHR33371">
    <property type="entry name" value="INTERMEMBRANE PHOSPHOLIPID TRANSPORT SYSTEM BINDING PROTEIN MLAD-RELATED"/>
    <property type="match status" value="1"/>
</dbReference>
<dbReference type="Pfam" id="PF02470">
    <property type="entry name" value="MlaD"/>
    <property type="match status" value="1"/>
</dbReference>
<dbReference type="STRING" id="155974.SAMN04487818_105138"/>
<dbReference type="Pfam" id="PF11887">
    <property type="entry name" value="Mce4_CUP1"/>
    <property type="match status" value="1"/>
</dbReference>
<dbReference type="RefSeq" id="WP_092777638.1">
    <property type="nucleotide sequence ID" value="NZ_FOGI01000005.1"/>
</dbReference>
<evidence type="ECO:0000313" key="4">
    <source>
        <dbReference type="Proteomes" id="UP000199051"/>
    </source>
</evidence>
<dbReference type="InterPro" id="IPR005693">
    <property type="entry name" value="Mce"/>
</dbReference>
<proteinExistence type="predicted"/>
<dbReference type="InterPro" id="IPR024516">
    <property type="entry name" value="Mce_C"/>
</dbReference>
<evidence type="ECO:0000313" key="3">
    <source>
        <dbReference type="EMBL" id="SER77117.1"/>
    </source>
</evidence>
<dbReference type="NCBIfam" id="TIGR00996">
    <property type="entry name" value="Mtu_fam_mce"/>
    <property type="match status" value="1"/>
</dbReference>
<dbReference type="GO" id="GO:0005576">
    <property type="term" value="C:extracellular region"/>
    <property type="evidence" value="ECO:0007669"/>
    <property type="project" value="TreeGrafter"/>
</dbReference>
<organism evidence="3 4">
    <name type="scientific">Actinokineospora terrae</name>
    <dbReference type="NCBI Taxonomy" id="155974"/>
    <lineage>
        <taxon>Bacteria</taxon>
        <taxon>Bacillati</taxon>
        <taxon>Actinomycetota</taxon>
        <taxon>Actinomycetes</taxon>
        <taxon>Pseudonocardiales</taxon>
        <taxon>Pseudonocardiaceae</taxon>
        <taxon>Actinokineospora</taxon>
    </lineage>
</organism>
<dbReference type="AlphaFoldDB" id="A0A1H9RWQ4"/>
<feature type="domain" description="Mce/MlaD" evidence="1">
    <location>
        <begin position="38"/>
        <end position="114"/>
    </location>
</feature>
<gene>
    <name evidence="3" type="ORF">SAMN04487818_105138</name>
</gene>
<accession>A0A1H9RWQ4</accession>
<dbReference type="Proteomes" id="UP000199051">
    <property type="component" value="Unassembled WGS sequence"/>
</dbReference>
<dbReference type="InterPro" id="IPR003399">
    <property type="entry name" value="Mce/MlaD"/>
</dbReference>